<dbReference type="AlphaFoldDB" id="A0A8D8C8H4"/>
<proteinExistence type="predicted"/>
<evidence type="ECO:0000313" key="1">
    <source>
        <dbReference type="EMBL" id="CAG6488822.1"/>
    </source>
</evidence>
<name>A0A8D8C8H4_CULPI</name>
<accession>A0A8D8C8H4</accession>
<protein>
    <submittedName>
        <fullName evidence="1">(northern house mosquito) hypothetical protein</fullName>
    </submittedName>
</protein>
<organism evidence="1">
    <name type="scientific">Culex pipiens</name>
    <name type="common">House mosquito</name>
    <dbReference type="NCBI Taxonomy" id="7175"/>
    <lineage>
        <taxon>Eukaryota</taxon>
        <taxon>Metazoa</taxon>
        <taxon>Ecdysozoa</taxon>
        <taxon>Arthropoda</taxon>
        <taxon>Hexapoda</taxon>
        <taxon>Insecta</taxon>
        <taxon>Pterygota</taxon>
        <taxon>Neoptera</taxon>
        <taxon>Endopterygota</taxon>
        <taxon>Diptera</taxon>
        <taxon>Nematocera</taxon>
        <taxon>Culicoidea</taxon>
        <taxon>Culicidae</taxon>
        <taxon>Culicinae</taxon>
        <taxon>Culicini</taxon>
        <taxon>Culex</taxon>
        <taxon>Culex</taxon>
    </lineage>
</organism>
<sequence>MNVNVPKEDVLLCSPFHCQTLTVFVKVRALTLRANLRRLTILSSRLNGSGMASHSRPDLVSVRSATLDLLFWKFRLCIRKTLVNTRAVLPTSMEKLLHRLR</sequence>
<dbReference type="EMBL" id="HBUE01110914">
    <property type="protein sequence ID" value="CAG6488822.1"/>
    <property type="molecule type" value="Transcribed_RNA"/>
</dbReference>
<reference evidence="1" key="1">
    <citation type="submission" date="2021-05" db="EMBL/GenBank/DDBJ databases">
        <authorList>
            <person name="Alioto T."/>
            <person name="Alioto T."/>
            <person name="Gomez Garrido J."/>
        </authorList>
    </citation>
    <scope>NUCLEOTIDE SEQUENCE</scope>
</reference>